<dbReference type="EMBL" id="LAZR01051197">
    <property type="protein sequence ID" value="KKK85680.1"/>
    <property type="molecule type" value="Genomic_DNA"/>
</dbReference>
<dbReference type="AlphaFoldDB" id="A0A0F8ZHZ9"/>
<name>A0A0F8ZHZ9_9ZZZZ</name>
<sequence length="59" mass="6160">MNSAPRFDPLPPAPQIDALTDAARQALRDAAPAEESGERPIAASIDILRAAGLMFEDGA</sequence>
<accession>A0A0F8ZHZ9</accession>
<organism evidence="1">
    <name type="scientific">marine sediment metagenome</name>
    <dbReference type="NCBI Taxonomy" id="412755"/>
    <lineage>
        <taxon>unclassified sequences</taxon>
        <taxon>metagenomes</taxon>
        <taxon>ecological metagenomes</taxon>
    </lineage>
</organism>
<reference evidence="1" key="1">
    <citation type="journal article" date="2015" name="Nature">
        <title>Complex archaea that bridge the gap between prokaryotes and eukaryotes.</title>
        <authorList>
            <person name="Spang A."/>
            <person name="Saw J.H."/>
            <person name="Jorgensen S.L."/>
            <person name="Zaremba-Niedzwiedzka K."/>
            <person name="Martijn J."/>
            <person name="Lind A.E."/>
            <person name="van Eijk R."/>
            <person name="Schleper C."/>
            <person name="Guy L."/>
            <person name="Ettema T.J."/>
        </authorList>
    </citation>
    <scope>NUCLEOTIDE SEQUENCE</scope>
</reference>
<gene>
    <name evidence="1" type="ORF">LCGC14_2770880</name>
</gene>
<feature type="non-terminal residue" evidence="1">
    <location>
        <position position="59"/>
    </location>
</feature>
<protein>
    <submittedName>
        <fullName evidence="1">Uncharacterized protein</fullName>
    </submittedName>
</protein>
<comment type="caution">
    <text evidence="1">The sequence shown here is derived from an EMBL/GenBank/DDBJ whole genome shotgun (WGS) entry which is preliminary data.</text>
</comment>
<evidence type="ECO:0000313" key="1">
    <source>
        <dbReference type="EMBL" id="KKK85680.1"/>
    </source>
</evidence>
<proteinExistence type="predicted"/>